<proteinExistence type="inferred from homology"/>
<dbReference type="InterPro" id="IPR027417">
    <property type="entry name" value="P-loop_NTPase"/>
</dbReference>
<gene>
    <name evidence="8" type="ORF">IFO67_07195</name>
</gene>
<keyword evidence="4" id="KW-0472">Membrane</keyword>
<reference evidence="9" key="1">
    <citation type="submission" date="2023-07" db="EMBL/GenBank/DDBJ databases">
        <title>Thauera sp. CAU 1555 isolated from sand of Yaerae Beach.</title>
        <authorList>
            <person name="Kim W."/>
        </authorList>
    </citation>
    <scope>NUCLEOTIDE SEQUENCE [LARGE SCALE GENOMIC DNA]</scope>
    <source>
        <strain evidence="9">CAU 1555</strain>
    </source>
</reference>
<dbReference type="Pfam" id="PF00005">
    <property type="entry name" value="ABC_tran"/>
    <property type="match status" value="1"/>
</dbReference>
<evidence type="ECO:0000313" key="9">
    <source>
        <dbReference type="Proteomes" id="UP000603602"/>
    </source>
</evidence>
<accession>A0ABR9B8I9</accession>
<dbReference type="InterPro" id="IPR017871">
    <property type="entry name" value="ABC_transporter-like_CS"/>
</dbReference>
<dbReference type="Proteomes" id="UP000603602">
    <property type="component" value="Unassembled WGS sequence"/>
</dbReference>
<dbReference type="PROSITE" id="PS00211">
    <property type="entry name" value="ABC_TRANSPORTER_1"/>
    <property type="match status" value="1"/>
</dbReference>
<evidence type="ECO:0000259" key="7">
    <source>
        <dbReference type="PROSITE" id="PS50893"/>
    </source>
</evidence>
<evidence type="ECO:0000256" key="6">
    <source>
        <dbReference type="ARBA" id="ARBA00022840"/>
    </source>
</evidence>
<dbReference type="InterPro" id="IPR003439">
    <property type="entry name" value="ABC_transporter-like_ATP-bd"/>
</dbReference>
<dbReference type="PROSITE" id="PS50893">
    <property type="entry name" value="ABC_TRANSPORTER_2"/>
    <property type="match status" value="1"/>
</dbReference>
<evidence type="ECO:0000256" key="1">
    <source>
        <dbReference type="ARBA" id="ARBA00005417"/>
    </source>
</evidence>
<evidence type="ECO:0000256" key="2">
    <source>
        <dbReference type="ARBA" id="ARBA00022448"/>
    </source>
</evidence>
<evidence type="ECO:0000256" key="3">
    <source>
        <dbReference type="ARBA" id="ARBA00022458"/>
    </source>
</evidence>
<comment type="similarity">
    <text evidence="1">Belongs to the ABC transporter superfamily.</text>
</comment>
<keyword evidence="5" id="KW-0547">Nucleotide-binding</keyword>
<dbReference type="RefSeq" id="WP_187717432.1">
    <property type="nucleotide sequence ID" value="NZ_JACTAH010000001.1"/>
</dbReference>
<dbReference type="SUPFAM" id="SSF52540">
    <property type="entry name" value="P-loop containing nucleoside triphosphate hydrolases"/>
    <property type="match status" value="1"/>
</dbReference>
<feature type="domain" description="ABC transporter" evidence="7">
    <location>
        <begin position="2"/>
        <end position="232"/>
    </location>
</feature>
<name>A0ABR9B8I9_9RHOO</name>
<dbReference type="NCBIfam" id="TIGR03864">
    <property type="entry name" value="PQQ_ABC_ATP"/>
    <property type="match status" value="1"/>
</dbReference>
<evidence type="ECO:0000313" key="8">
    <source>
        <dbReference type="EMBL" id="MBD8502668.1"/>
    </source>
</evidence>
<dbReference type="PANTHER" id="PTHR42711">
    <property type="entry name" value="ABC TRANSPORTER ATP-BINDING PROTEIN"/>
    <property type="match status" value="1"/>
</dbReference>
<dbReference type="InterPro" id="IPR022467">
    <property type="entry name" value="ABC_transprt_ATP-bd_su_PQQ"/>
</dbReference>
<keyword evidence="2" id="KW-0813">Transport</keyword>
<organism evidence="8 9">
    <name type="scientific">Thauera sedimentorum</name>
    <dbReference type="NCBI Taxonomy" id="2767595"/>
    <lineage>
        <taxon>Bacteria</taxon>
        <taxon>Pseudomonadati</taxon>
        <taxon>Pseudomonadota</taxon>
        <taxon>Betaproteobacteria</taxon>
        <taxon>Rhodocyclales</taxon>
        <taxon>Zoogloeaceae</taxon>
        <taxon>Thauera</taxon>
    </lineage>
</organism>
<keyword evidence="3" id="KW-0536">Nodulation</keyword>
<keyword evidence="9" id="KW-1185">Reference proteome</keyword>
<comment type="caution">
    <text evidence="8">The sequence shown here is derived from an EMBL/GenBank/DDBJ whole genome shotgun (WGS) entry which is preliminary data.</text>
</comment>
<dbReference type="GO" id="GO:0005524">
    <property type="term" value="F:ATP binding"/>
    <property type="evidence" value="ECO:0007669"/>
    <property type="project" value="UniProtKB-KW"/>
</dbReference>
<sequence>MLSVREVSKSYGAVKALDRVSLEVAAGSFCVLLGPNGAGKSTLFQLLSGLFVPDGGEIFIDGIPVRRQPARALARLGVVFQQQALDLDLSIARNLLLHADLHGMPRALARQRIEEGLVQFDLAAHGGRKVRELSGGNRRRVELIRAMLHRPAVLLMDEATVGLDLPSRRALRSHISHCMQQRPMAVLWATHWIEEIEDAGQVVVLHRGRVLADGSQQAVIAALGEPTLEQGFFKAAGLAATHTNNPQGALS</sequence>
<keyword evidence="6 8" id="KW-0067">ATP-binding</keyword>
<keyword evidence="4" id="KW-1003">Cell membrane</keyword>
<dbReference type="PANTHER" id="PTHR42711:SF5">
    <property type="entry name" value="ABC TRANSPORTER ATP-BINDING PROTEIN NATA"/>
    <property type="match status" value="1"/>
</dbReference>
<evidence type="ECO:0000256" key="5">
    <source>
        <dbReference type="ARBA" id="ARBA00022741"/>
    </source>
</evidence>
<evidence type="ECO:0000256" key="4">
    <source>
        <dbReference type="ARBA" id="ARBA00022475"/>
    </source>
</evidence>
<dbReference type="InterPro" id="IPR050763">
    <property type="entry name" value="ABC_transporter_ATP-binding"/>
</dbReference>
<dbReference type="InterPro" id="IPR003593">
    <property type="entry name" value="AAA+_ATPase"/>
</dbReference>
<dbReference type="EMBL" id="JACYTO010000001">
    <property type="protein sequence ID" value="MBD8502668.1"/>
    <property type="molecule type" value="Genomic_DNA"/>
</dbReference>
<protein>
    <submittedName>
        <fullName evidence="8">ATP-binding cassette domain-containing protein</fullName>
    </submittedName>
</protein>
<dbReference type="Gene3D" id="3.40.50.300">
    <property type="entry name" value="P-loop containing nucleotide triphosphate hydrolases"/>
    <property type="match status" value="1"/>
</dbReference>
<dbReference type="SMART" id="SM00382">
    <property type="entry name" value="AAA"/>
    <property type="match status" value="1"/>
</dbReference>